<dbReference type="Proteomes" id="UP000765891">
    <property type="component" value="Unassembled WGS sequence"/>
</dbReference>
<keyword evidence="4" id="KW-0378">Hydrolase</keyword>
<dbReference type="OrthoDB" id="275779at2157"/>
<dbReference type="EMBL" id="BMOO01000005">
    <property type="protein sequence ID" value="GGM70874.1"/>
    <property type="molecule type" value="Genomic_DNA"/>
</dbReference>
<dbReference type="GO" id="GO:0080120">
    <property type="term" value="P:CAAX-box protein maturation"/>
    <property type="evidence" value="ECO:0007669"/>
    <property type="project" value="UniProtKB-ARBA"/>
</dbReference>
<dbReference type="PANTHER" id="PTHR36435:SF1">
    <property type="entry name" value="CAAX AMINO TERMINAL PROTEASE FAMILY PROTEIN"/>
    <property type="match status" value="1"/>
</dbReference>
<feature type="transmembrane region" description="Helical" evidence="1">
    <location>
        <begin position="95"/>
        <end position="118"/>
    </location>
</feature>
<reference evidence="3" key="1">
    <citation type="journal article" date="2014" name="Int. J. Syst. Evol. Microbiol.">
        <title>Complete genome sequence of Corynebacterium casei LMG S-19264T (=DSM 44701T), isolated from a smear-ripened cheese.</title>
        <authorList>
            <consortium name="US DOE Joint Genome Institute (JGI-PGF)"/>
            <person name="Walter F."/>
            <person name="Albersmeier A."/>
            <person name="Kalinowski J."/>
            <person name="Ruckert C."/>
        </authorList>
    </citation>
    <scope>NUCLEOTIDE SEQUENCE</scope>
    <source>
        <strain evidence="3">JCM 16108</strain>
    </source>
</reference>
<dbReference type="AlphaFoldDB" id="A0A830G1I2"/>
<keyword evidence="1" id="KW-0472">Membrane</keyword>
<organism evidence="3 5">
    <name type="scientific">Halarchaeum rubridurum</name>
    <dbReference type="NCBI Taxonomy" id="489911"/>
    <lineage>
        <taxon>Archaea</taxon>
        <taxon>Methanobacteriati</taxon>
        <taxon>Methanobacteriota</taxon>
        <taxon>Stenosarchaea group</taxon>
        <taxon>Halobacteria</taxon>
        <taxon>Halobacteriales</taxon>
        <taxon>Halobacteriaceae</taxon>
    </lineage>
</organism>
<feature type="transmembrane region" description="Helical" evidence="1">
    <location>
        <begin position="138"/>
        <end position="158"/>
    </location>
</feature>
<dbReference type="GO" id="GO:0004175">
    <property type="term" value="F:endopeptidase activity"/>
    <property type="evidence" value="ECO:0007669"/>
    <property type="project" value="UniProtKB-ARBA"/>
</dbReference>
<feature type="transmembrane region" description="Helical" evidence="1">
    <location>
        <begin position="53"/>
        <end position="74"/>
    </location>
</feature>
<feature type="transmembrane region" description="Helical" evidence="1">
    <location>
        <begin position="195"/>
        <end position="216"/>
    </location>
</feature>
<dbReference type="PANTHER" id="PTHR36435">
    <property type="entry name" value="SLR1288 PROTEIN"/>
    <property type="match status" value="1"/>
</dbReference>
<dbReference type="Proteomes" id="UP000614609">
    <property type="component" value="Unassembled WGS sequence"/>
</dbReference>
<keyword evidence="1" id="KW-1133">Transmembrane helix</keyword>
<keyword evidence="1" id="KW-0812">Transmembrane</keyword>
<reference evidence="4" key="3">
    <citation type="submission" date="2021-03" db="EMBL/GenBank/DDBJ databases">
        <title>Genomic Encyclopedia of Type Strains, Phase IV (KMG-IV): sequencing the most valuable type-strain genomes for metagenomic binning, comparative biology and taxonomic classification.</title>
        <authorList>
            <person name="Goeker M."/>
        </authorList>
    </citation>
    <scope>NUCLEOTIDE SEQUENCE</scope>
    <source>
        <strain evidence="4">DSM 22443</strain>
    </source>
</reference>
<keyword evidence="5" id="KW-1185">Reference proteome</keyword>
<dbReference type="Pfam" id="PF02517">
    <property type="entry name" value="Rce1-like"/>
    <property type="match status" value="1"/>
</dbReference>
<evidence type="ECO:0000256" key="1">
    <source>
        <dbReference type="SAM" id="Phobius"/>
    </source>
</evidence>
<keyword evidence="4" id="KW-0645">Protease</keyword>
<dbReference type="InterPro" id="IPR003675">
    <property type="entry name" value="Rce1/LyrA-like_dom"/>
</dbReference>
<comment type="caution">
    <text evidence="3">The sequence shown here is derived from an EMBL/GenBank/DDBJ whole genome shotgun (WGS) entry which is preliminary data.</text>
</comment>
<dbReference type="GO" id="GO:0006508">
    <property type="term" value="P:proteolysis"/>
    <property type="evidence" value="ECO:0007669"/>
    <property type="project" value="UniProtKB-KW"/>
</dbReference>
<sequence>MSRPSTAPDRGAQAKTVALAAGVGLGGLAFGFALTLVAAVAVQTAGFALTPSLSIVLSVVLLQGVAFGTVAYAYARYRDDPSRFITFRVPSIREVGLAVAGWLGALGALVVISAVLQSTNAPTASNEVANYGLEHPEVLLVLVPLSFLLVGPGEELLFRGVVQGTLRERFGRVPAVVLASLIFASVHFTSLSGALAGRVVTIGALFVISLVLGALYEYTGNLTVPALVHGAYNATQFGLLYVSIAYGDELQQATGLLG</sequence>
<dbReference type="EMBL" id="JAGGKO010000004">
    <property type="protein sequence ID" value="MBP1955272.1"/>
    <property type="molecule type" value="Genomic_DNA"/>
</dbReference>
<reference evidence="3" key="2">
    <citation type="submission" date="2020-09" db="EMBL/GenBank/DDBJ databases">
        <authorList>
            <person name="Sun Q."/>
            <person name="Ohkuma M."/>
        </authorList>
    </citation>
    <scope>NUCLEOTIDE SEQUENCE</scope>
    <source>
        <strain evidence="3">JCM 16108</strain>
    </source>
</reference>
<dbReference type="InterPro" id="IPR052710">
    <property type="entry name" value="CAAX_protease"/>
</dbReference>
<name>A0A830G1I2_9EURY</name>
<dbReference type="RefSeq" id="WP_188872593.1">
    <property type="nucleotide sequence ID" value="NZ_BMOO01000005.1"/>
</dbReference>
<feature type="transmembrane region" description="Helical" evidence="1">
    <location>
        <begin position="16"/>
        <end position="41"/>
    </location>
</feature>
<accession>A0A830G1I2</accession>
<proteinExistence type="predicted"/>
<feature type="domain" description="CAAX prenyl protease 2/Lysostaphin resistance protein A-like" evidence="2">
    <location>
        <begin position="139"/>
        <end position="234"/>
    </location>
</feature>
<feature type="transmembrane region" description="Helical" evidence="1">
    <location>
        <begin position="170"/>
        <end position="189"/>
    </location>
</feature>
<gene>
    <name evidence="3" type="ORF">GCM10009017_21280</name>
    <name evidence="4" type="ORF">J2752_002195</name>
</gene>
<evidence type="ECO:0000313" key="4">
    <source>
        <dbReference type="EMBL" id="MBP1955272.1"/>
    </source>
</evidence>
<protein>
    <submittedName>
        <fullName evidence="4">Membrane protease YdiL (CAAX protease family)</fullName>
    </submittedName>
</protein>
<evidence type="ECO:0000313" key="3">
    <source>
        <dbReference type="EMBL" id="GGM70874.1"/>
    </source>
</evidence>
<evidence type="ECO:0000313" key="5">
    <source>
        <dbReference type="Proteomes" id="UP000614609"/>
    </source>
</evidence>
<evidence type="ECO:0000259" key="2">
    <source>
        <dbReference type="Pfam" id="PF02517"/>
    </source>
</evidence>